<feature type="compositionally biased region" description="Basic and acidic residues" evidence="1">
    <location>
        <begin position="186"/>
        <end position="218"/>
    </location>
</feature>
<feature type="region of interest" description="Disordered" evidence="1">
    <location>
        <begin position="874"/>
        <end position="909"/>
    </location>
</feature>
<name>A0ABQ5J1S6_9ASTR</name>
<accession>A0ABQ5J1S6</accession>
<dbReference type="InterPro" id="IPR013103">
    <property type="entry name" value="RVT_2"/>
</dbReference>
<keyword evidence="5" id="KW-1185">Reference proteome</keyword>
<feature type="compositionally biased region" description="Low complexity" evidence="1">
    <location>
        <begin position="874"/>
        <end position="890"/>
    </location>
</feature>
<feature type="domain" description="GAG-pre-integrase" evidence="3">
    <location>
        <begin position="61"/>
        <end position="134"/>
    </location>
</feature>
<comment type="caution">
    <text evidence="4">The sequence shown here is derived from an EMBL/GenBank/DDBJ whole genome shotgun (WGS) entry which is preliminary data.</text>
</comment>
<feature type="compositionally biased region" description="Basic and acidic residues" evidence="1">
    <location>
        <begin position="899"/>
        <end position="909"/>
    </location>
</feature>
<feature type="region of interest" description="Disordered" evidence="1">
    <location>
        <begin position="178"/>
        <end position="225"/>
    </location>
</feature>
<reference evidence="4" key="2">
    <citation type="submission" date="2022-01" db="EMBL/GenBank/DDBJ databases">
        <authorList>
            <person name="Yamashiro T."/>
            <person name="Shiraishi A."/>
            <person name="Satake H."/>
            <person name="Nakayama K."/>
        </authorList>
    </citation>
    <scope>NUCLEOTIDE SEQUENCE</scope>
</reference>
<evidence type="ECO:0000259" key="3">
    <source>
        <dbReference type="Pfam" id="PF13976"/>
    </source>
</evidence>
<organism evidence="4 5">
    <name type="scientific">Tanacetum coccineum</name>
    <dbReference type="NCBI Taxonomy" id="301880"/>
    <lineage>
        <taxon>Eukaryota</taxon>
        <taxon>Viridiplantae</taxon>
        <taxon>Streptophyta</taxon>
        <taxon>Embryophyta</taxon>
        <taxon>Tracheophyta</taxon>
        <taxon>Spermatophyta</taxon>
        <taxon>Magnoliopsida</taxon>
        <taxon>eudicotyledons</taxon>
        <taxon>Gunneridae</taxon>
        <taxon>Pentapetalae</taxon>
        <taxon>asterids</taxon>
        <taxon>campanulids</taxon>
        <taxon>Asterales</taxon>
        <taxon>Asteraceae</taxon>
        <taxon>Asteroideae</taxon>
        <taxon>Anthemideae</taxon>
        <taxon>Anthemidinae</taxon>
        <taxon>Tanacetum</taxon>
    </lineage>
</organism>
<dbReference type="Pfam" id="PF13976">
    <property type="entry name" value="gag_pre-integrs"/>
    <property type="match status" value="1"/>
</dbReference>
<gene>
    <name evidence="4" type="ORF">Tco_1122701</name>
</gene>
<evidence type="ECO:0000259" key="2">
    <source>
        <dbReference type="Pfam" id="PF07727"/>
    </source>
</evidence>
<protein>
    <submittedName>
        <fullName evidence="4">Ribonuclease H-like domain-containing protein</fullName>
    </submittedName>
</protein>
<dbReference type="Proteomes" id="UP001151760">
    <property type="component" value="Unassembled WGS sequence"/>
</dbReference>
<dbReference type="InterPro" id="IPR025724">
    <property type="entry name" value="GAG-pre-integrase_dom"/>
</dbReference>
<dbReference type="PANTHER" id="PTHR11439">
    <property type="entry name" value="GAG-POL-RELATED RETROTRANSPOSON"/>
    <property type="match status" value="1"/>
</dbReference>
<evidence type="ECO:0000313" key="4">
    <source>
        <dbReference type="EMBL" id="GJU06271.1"/>
    </source>
</evidence>
<evidence type="ECO:0000313" key="5">
    <source>
        <dbReference type="Proteomes" id="UP001151760"/>
    </source>
</evidence>
<dbReference type="EMBL" id="BQNB010021426">
    <property type="protein sequence ID" value="GJU06271.1"/>
    <property type="molecule type" value="Genomic_DNA"/>
</dbReference>
<proteinExistence type="predicted"/>
<dbReference type="PANTHER" id="PTHR11439:SF495">
    <property type="entry name" value="REVERSE TRANSCRIPTASE, RNA-DEPENDENT DNA POLYMERASE-RELATED"/>
    <property type="match status" value="1"/>
</dbReference>
<sequence>MPPKHDLSFSGLEEFVNEPIVSEPIVKKPVVETSKAKVFDIEEEDVPQAKKEKKTFLERNNMYSVDLKNIVPKGGLTCLFAKATSDESKLWHRRLGHINFKTMNKLVNENLVRGLPSKLFEDNQTCVACQNGKQHRASNQSNGNAGTKACDDAGKARMEIVPGKDYILLPLWTADPPFSQNSKSSPDIEFKPSGDDEKKVDEDSRKDSEGIDHEKEDNVNSTNNVNAASTNEVNAVGAKTNIELPIDPDMPELEDIVYLDDDDEDVGAEADMNNLDAFMSVSPIPTTRVHKDHPIEQVIGDLNSTPQTRRMIKNLEEHGLFSSVQQRTNHKDFQNCLFACFLSQEEPKKTLVDLPNGKRAIGTKWDFGNKKDERGIVIKNKARLVAQGYTQEERIDYDEVFALVARIEAIRLFLAYASLKTCGSCTDLDVKSAFLYVEKELYRLHQAPRAWYETLSTYLLDNEFQRGKIDKTFLSEGTKSTATPHKNQKPLLKDEDGEEVDVHLYRSMIGSLMCLTSSRPDIMFAVYLKGQPKLGPWLWYSKDSPFDLVAYTDSDYARARLDRKSTTGVAEYVAASSCCGQVLWIQNQLLDYREGCLEWNGKAAKDEIQLYLILLEKAKKSVRLRMEKLVIRENRQRIVWKGIGVNAGNSKLMLLGINLILLIVIKVNAARHNLLLLANLLLLVQVNVVEVQLQALVDGKKIIVTEASIRSDLQLDDAEGMDCLPNAIIFEELTRMGYEKISQRRVKKLEKKDRKRTHKLKRLYKVGLSAKVVSFEDKGLGKEDASKQRRIADIDADAGITLDSTHFDADTDMFGVQDLDGDEVIVKSVDVVKIAIETVNDFALQTFSNAIITEVNITLAQALAELKSAKPKATPTLTTTTAASTRPTAKGLGDELEQENAKKQKVDDDQETTKMKELMKIIPDEEDVAIDAILWPLALQFVDYKIIKEGKISYFQIIRADGSSKRYSAFIQMLKSFDREDLETLWKLVKAKHGSTRPKEGYERVLWGDLKKMFEHHIEDTVWRNLQGQKVLVWKLFNSCRAFCEVSRHAYLYVVENSNPLSTAQLQRC</sequence>
<dbReference type="Pfam" id="PF07727">
    <property type="entry name" value="RVT_2"/>
    <property type="match status" value="1"/>
</dbReference>
<reference evidence="4" key="1">
    <citation type="journal article" date="2022" name="Int. J. Mol. Sci.">
        <title>Draft Genome of Tanacetum Coccineum: Genomic Comparison of Closely Related Tanacetum-Family Plants.</title>
        <authorList>
            <person name="Yamashiro T."/>
            <person name="Shiraishi A."/>
            <person name="Nakayama K."/>
            <person name="Satake H."/>
        </authorList>
    </citation>
    <scope>NUCLEOTIDE SEQUENCE</scope>
</reference>
<feature type="domain" description="Reverse transcriptase Ty1/copia-type" evidence="2">
    <location>
        <begin position="350"/>
        <end position="436"/>
    </location>
</feature>
<evidence type="ECO:0000256" key="1">
    <source>
        <dbReference type="SAM" id="MobiDB-lite"/>
    </source>
</evidence>